<dbReference type="OrthoDB" id="205623at2759"/>
<dbReference type="PANTHER" id="PTHR11783">
    <property type="entry name" value="SULFOTRANSFERASE SULT"/>
    <property type="match status" value="1"/>
</dbReference>
<evidence type="ECO:0000259" key="3">
    <source>
        <dbReference type="Pfam" id="PF00685"/>
    </source>
</evidence>
<feature type="domain" description="Sulfotransferase" evidence="3">
    <location>
        <begin position="56"/>
        <end position="322"/>
    </location>
</feature>
<dbReference type="InterPro" id="IPR000863">
    <property type="entry name" value="Sulfotransferase_dom"/>
</dbReference>
<evidence type="ECO:0000313" key="4">
    <source>
        <dbReference type="EMBL" id="CAD7244470.1"/>
    </source>
</evidence>
<keyword evidence="2" id="KW-0808">Transferase</keyword>
<evidence type="ECO:0000256" key="1">
    <source>
        <dbReference type="ARBA" id="ARBA00005771"/>
    </source>
</evidence>
<dbReference type="Pfam" id="PF00685">
    <property type="entry name" value="Sulfotransfer_1"/>
    <property type="match status" value="1"/>
</dbReference>
<accession>A0A7R8X5L0</accession>
<gene>
    <name evidence="4" type="ORF">DSTB1V02_LOCUS4366</name>
</gene>
<dbReference type="Proteomes" id="UP000677054">
    <property type="component" value="Unassembled WGS sequence"/>
</dbReference>
<dbReference type="AlphaFoldDB" id="A0A7R8X5L0"/>
<name>A0A7R8X5L0_9CRUS</name>
<organism evidence="4">
    <name type="scientific">Darwinula stevensoni</name>
    <dbReference type="NCBI Taxonomy" id="69355"/>
    <lineage>
        <taxon>Eukaryota</taxon>
        <taxon>Metazoa</taxon>
        <taxon>Ecdysozoa</taxon>
        <taxon>Arthropoda</taxon>
        <taxon>Crustacea</taxon>
        <taxon>Oligostraca</taxon>
        <taxon>Ostracoda</taxon>
        <taxon>Podocopa</taxon>
        <taxon>Podocopida</taxon>
        <taxon>Darwinulocopina</taxon>
        <taxon>Darwinuloidea</taxon>
        <taxon>Darwinulidae</taxon>
        <taxon>Darwinula</taxon>
    </lineage>
</organism>
<dbReference type="Gene3D" id="3.40.50.300">
    <property type="entry name" value="P-loop containing nucleotide triphosphate hydrolases"/>
    <property type="match status" value="1"/>
</dbReference>
<evidence type="ECO:0000256" key="2">
    <source>
        <dbReference type="ARBA" id="ARBA00022679"/>
    </source>
</evidence>
<proteinExistence type="inferred from homology"/>
<dbReference type="InterPro" id="IPR027417">
    <property type="entry name" value="P-loop_NTPase"/>
</dbReference>
<keyword evidence="5" id="KW-1185">Reference proteome</keyword>
<dbReference type="EMBL" id="LR900162">
    <property type="protein sequence ID" value="CAD7244470.1"/>
    <property type="molecule type" value="Genomic_DNA"/>
</dbReference>
<dbReference type="GO" id="GO:0008146">
    <property type="term" value="F:sulfotransferase activity"/>
    <property type="evidence" value="ECO:0007669"/>
    <property type="project" value="InterPro"/>
</dbReference>
<dbReference type="EMBL" id="CAJPEV010000645">
    <property type="protein sequence ID" value="CAG0887192.1"/>
    <property type="molecule type" value="Genomic_DNA"/>
</dbReference>
<dbReference type="SUPFAM" id="SSF52540">
    <property type="entry name" value="P-loop containing nucleoside triphosphate hydrolases"/>
    <property type="match status" value="1"/>
</dbReference>
<reference evidence="4" key="1">
    <citation type="submission" date="2020-11" db="EMBL/GenBank/DDBJ databases">
        <authorList>
            <person name="Tran Van P."/>
        </authorList>
    </citation>
    <scope>NUCLEOTIDE SEQUENCE</scope>
</reference>
<protein>
    <recommendedName>
        <fullName evidence="3">Sulfotransferase domain-containing protein</fullName>
    </recommendedName>
</protein>
<evidence type="ECO:0000313" key="5">
    <source>
        <dbReference type="Proteomes" id="UP000677054"/>
    </source>
</evidence>
<sequence>MPWEWEYLDDSDPLVAKMVSHTTLFDKYVKLKPGDYIMNPQFLRLEKEMKFTVREDDVYISTYPRSGTTWTQEITWCIMHNADLEAAKAKTLMERSFFYEWDYLFPLEEGQPLPEIVLKMDPNSIVFPGNTAPAMEKSESPRLIKTHLPMSLMPEEARTKKVIYVARNPKDVCISYYHHMLHFEEYIGSFDEFVEYFLADLLLWSPHWRHVVEHWKLREMPNMLFLTYEELHQDIRGCISKISDFVGCPLTDDQTEAIVEHTSFDLMKSNKSVNMENIDDMMGLKTQEFIRQGKAGGWRARLTHEQNCHFNEYIQEHLAETGLYFPET</sequence>
<comment type="similarity">
    <text evidence="1">Belongs to the sulfotransferase 1 family.</text>
</comment>